<dbReference type="Proteomes" id="UP001212841">
    <property type="component" value="Unassembled WGS sequence"/>
</dbReference>
<feature type="compositionally biased region" description="Acidic residues" evidence="1">
    <location>
        <begin position="168"/>
        <end position="180"/>
    </location>
</feature>
<dbReference type="EMBL" id="JADGJD010000372">
    <property type="protein sequence ID" value="KAJ3051642.1"/>
    <property type="molecule type" value="Genomic_DNA"/>
</dbReference>
<evidence type="ECO:0000313" key="3">
    <source>
        <dbReference type="Proteomes" id="UP001212841"/>
    </source>
</evidence>
<evidence type="ECO:0000313" key="2">
    <source>
        <dbReference type="EMBL" id="KAJ3051642.1"/>
    </source>
</evidence>
<comment type="caution">
    <text evidence="2">The sequence shown here is derived from an EMBL/GenBank/DDBJ whole genome shotgun (WGS) entry which is preliminary data.</text>
</comment>
<feature type="region of interest" description="Disordered" evidence="1">
    <location>
        <begin position="162"/>
        <end position="190"/>
    </location>
</feature>
<keyword evidence="3" id="KW-1185">Reference proteome</keyword>
<sequence>MSLAKQSQIEEQLWSLVHQIDYADHKSVEKGRNILKDFVNGEMNFIARLRGIYQAKVAECKKAHDRDMSTRRLKSTMTEDELDDYTNLVISLGKDCYNEVVENPTGTTAMVIMKLAEQNSYFKSFGYIFLPAADEDGHLFKGKEDDRMVVLEKRANVVGLVGANEQKVEEDENASEGGSDEGEHHDGDGFNLSQIHRLAEKMHHYCWELMKAVSDAIAVEKDEDIIFRLTSLRVHLDETYDWVEAIKATCNEIKGLRL</sequence>
<evidence type="ECO:0000256" key="1">
    <source>
        <dbReference type="SAM" id="MobiDB-lite"/>
    </source>
</evidence>
<reference evidence="2" key="1">
    <citation type="submission" date="2020-05" db="EMBL/GenBank/DDBJ databases">
        <title>Phylogenomic resolution of chytrid fungi.</title>
        <authorList>
            <person name="Stajich J.E."/>
            <person name="Amses K."/>
            <person name="Simmons R."/>
            <person name="Seto K."/>
            <person name="Myers J."/>
            <person name="Bonds A."/>
            <person name="Quandt C.A."/>
            <person name="Barry K."/>
            <person name="Liu P."/>
            <person name="Grigoriev I."/>
            <person name="Longcore J.E."/>
            <person name="James T.Y."/>
        </authorList>
    </citation>
    <scope>NUCLEOTIDE SEQUENCE</scope>
    <source>
        <strain evidence="2">JEL0318</strain>
    </source>
</reference>
<protein>
    <submittedName>
        <fullName evidence="2">Uncharacterized protein</fullName>
    </submittedName>
</protein>
<organism evidence="2 3">
    <name type="scientific">Rhizophlyctis rosea</name>
    <dbReference type="NCBI Taxonomy" id="64517"/>
    <lineage>
        <taxon>Eukaryota</taxon>
        <taxon>Fungi</taxon>
        <taxon>Fungi incertae sedis</taxon>
        <taxon>Chytridiomycota</taxon>
        <taxon>Chytridiomycota incertae sedis</taxon>
        <taxon>Chytridiomycetes</taxon>
        <taxon>Rhizophlyctidales</taxon>
        <taxon>Rhizophlyctidaceae</taxon>
        <taxon>Rhizophlyctis</taxon>
    </lineage>
</organism>
<accession>A0AAD5X5Y8</accession>
<proteinExistence type="predicted"/>
<dbReference type="AlphaFoldDB" id="A0AAD5X5Y8"/>
<gene>
    <name evidence="2" type="ORF">HK097_007342</name>
</gene>
<name>A0AAD5X5Y8_9FUNG</name>